<proteinExistence type="predicted"/>
<feature type="domain" description="Transcriptional regulator LacI/GalR-like sensor" evidence="5">
    <location>
        <begin position="55"/>
        <end position="218"/>
    </location>
</feature>
<dbReference type="InterPro" id="IPR028082">
    <property type="entry name" value="Peripla_BP_I"/>
</dbReference>
<protein>
    <submittedName>
        <fullName evidence="6">Substrate-binding domain-containing protein</fullName>
    </submittedName>
</protein>
<keyword evidence="2" id="KW-0805">Transcription regulation</keyword>
<dbReference type="RefSeq" id="WP_251606565.1">
    <property type="nucleotide sequence ID" value="NZ_JAMQJY010000001.1"/>
</dbReference>
<dbReference type="PANTHER" id="PTHR30146">
    <property type="entry name" value="LACI-RELATED TRANSCRIPTIONAL REPRESSOR"/>
    <property type="match status" value="1"/>
</dbReference>
<dbReference type="Pfam" id="PF13377">
    <property type="entry name" value="Peripla_BP_3"/>
    <property type="match status" value="1"/>
</dbReference>
<evidence type="ECO:0000256" key="2">
    <source>
        <dbReference type="ARBA" id="ARBA00023015"/>
    </source>
</evidence>
<evidence type="ECO:0000256" key="4">
    <source>
        <dbReference type="ARBA" id="ARBA00023163"/>
    </source>
</evidence>
<name>A0ABT0XI79_9BACI</name>
<dbReference type="SUPFAM" id="SSF53822">
    <property type="entry name" value="Periplasmic binding protein-like I"/>
    <property type="match status" value="1"/>
</dbReference>
<keyword evidence="7" id="KW-1185">Reference proteome</keyword>
<sequence>MTNLIGIISLGTLNEQWLVALSGYGLPIVMIDHEDKLMRADSIFMDNRNGIERITDHLIGLGHRKLTFVGELKHSRSFFDRWIGFRTVIENADLEHESVLMDITYDDDMEVEIQRKFDKWKKEKIPFPTAFVCANDHIARRVIHLLEDNGLTCPQDVSVTGFDLLAEEEGRTPALTTVQVLKQVIGRRAVDRLVWRINHNEYPPEKILISGDMLLKESVDIPRDR</sequence>
<dbReference type="Proteomes" id="UP001203665">
    <property type="component" value="Unassembled WGS sequence"/>
</dbReference>
<dbReference type="Gene3D" id="3.40.50.2300">
    <property type="match status" value="2"/>
</dbReference>
<dbReference type="PANTHER" id="PTHR30146:SF148">
    <property type="entry name" value="HTH-TYPE TRANSCRIPTIONAL REPRESSOR PURR-RELATED"/>
    <property type="match status" value="1"/>
</dbReference>
<evidence type="ECO:0000256" key="3">
    <source>
        <dbReference type="ARBA" id="ARBA00023125"/>
    </source>
</evidence>
<evidence type="ECO:0000313" key="6">
    <source>
        <dbReference type="EMBL" id="MCM2675621.1"/>
    </source>
</evidence>
<evidence type="ECO:0000313" key="7">
    <source>
        <dbReference type="Proteomes" id="UP001203665"/>
    </source>
</evidence>
<keyword evidence="1" id="KW-0678">Repressor</keyword>
<dbReference type="EMBL" id="JAMQJY010000001">
    <property type="protein sequence ID" value="MCM2675621.1"/>
    <property type="molecule type" value="Genomic_DNA"/>
</dbReference>
<reference evidence="6" key="1">
    <citation type="submission" date="2022-06" db="EMBL/GenBank/DDBJ databases">
        <title>Alkalicoccobacillus porphyridii sp. nov., isolated from a marine red alga, Porphyridium purpureum and reclassification of Shouchella plakortidis and Shouchella gibsonii as Alkalicoccobacillus plakortidis comb. nov. and Alkalicoccobacillus gibsonii comb. nov.</title>
        <authorList>
            <person name="Kim K.H."/>
            <person name="Lee J.K."/>
            <person name="Han D.M."/>
            <person name="Baek J.H."/>
            <person name="Jeon C.O."/>
        </authorList>
    </citation>
    <scope>NUCLEOTIDE SEQUENCE</scope>
    <source>
        <strain evidence="6">DSM 19153</strain>
    </source>
</reference>
<keyword evidence="3" id="KW-0238">DNA-binding</keyword>
<comment type="caution">
    <text evidence="6">The sequence shown here is derived from an EMBL/GenBank/DDBJ whole genome shotgun (WGS) entry which is preliminary data.</text>
</comment>
<keyword evidence="4" id="KW-0804">Transcription</keyword>
<gene>
    <name evidence="6" type="ORF">NDM98_09020</name>
</gene>
<organism evidence="6 7">
    <name type="scientific">Alkalicoccobacillus plakortidis</name>
    <dbReference type="NCBI Taxonomy" id="444060"/>
    <lineage>
        <taxon>Bacteria</taxon>
        <taxon>Bacillati</taxon>
        <taxon>Bacillota</taxon>
        <taxon>Bacilli</taxon>
        <taxon>Bacillales</taxon>
        <taxon>Bacillaceae</taxon>
        <taxon>Alkalicoccobacillus</taxon>
    </lineage>
</organism>
<evidence type="ECO:0000256" key="1">
    <source>
        <dbReference type="ARBA" id="ARBA00022491"/>
    </source>
</evidence>
<evidence type="ECO:0000259" key="5">
    <source>
        <dbReference type="Pfam" id="PF13377"/>
    </source>
</evidence>
<dbReference type="InterPro" id="IPR046335">
    <property type="entry name" value="LacI/GalR-like_sensor"/>
</dbReference>
<accession>A0ABT0XI79</accession>